<reference evidence="2" key="1">
    <citation type="submission" date="2022-01" db="EMBL/GenBank/DDBJ databases">
        <title>Genome Sequence Resource for Two Populations of Ditylenchus destructor, the Migratory Endoparasitic Phytonematode.</title>
        <authorList>
            <person name="Zhang H."/>
            <person name="Lin R."/>
            <person name="Xie B."/>
        </authorList>
    </citation>
    <scope>NUCLEOTIDE SEQUENCE</scope>
    <source>
        <strain evidence="2">BazhouSP</strain>
    </source>
</reference>
<dbReference type="Gene3D" id="3.90.180.10">
    <property type="entry name" value="Medium-chain alcohol dehydrogenases, catalytic domain"/>
    <property type="match status" value="1"/>
</dbReference>
<keyword evidence="3" id="KW-1185">Reference proteome</keyword>
<dbReference type="InterPro" id="IPR036291">
    <property type="entry name" value="NAD(P)-bd_dom_sf"/>
</dbReference>
<comment type="caution">
    <text evidence="2">The sequence shown here is derived from an EMBL/GenBank/DDBJ whole genome shotgun (WGS) entry which is preliminary data.</text>
</comment>
<dbReference type="InterPro" id="IPR050700">
    <property type="entry name" value="YIM1/Zinc_Alcohol_DH_Fams"/>
</dbReference>
<dbReference type="Proteomes" id="UP001201812">
    <property type="component" value="Unassembled WGS sequence"/>
</dbReference>
<gene>
    <name evidence="2" type="ORF">DdX_11926</name>
</gene>
<dbReference type="Gene3D" id="3.40.50.720">
    <property type="entry name" value="NAD(P)-binding Rossmann-like Domain"/>
    <property type="match status" value="1"/>
</dbReference>
<dbReference type="GO" id="GO:0016491">
    <property type="term" value="F:oxidoreductase activity"/>
    <property type="evidence" value="ECO:0007669"/>
    <property type="project" value="InterPro"/>
</dbReference>
<protein>
    <submittedName>
        <fullName evidence="2">Alcohol dehydrogenase groES-like domain-containing protein</fullName>
    </submittedName>
</protein>
<evidence type="ECO:0000259" key="1">
    <source>
        <dbReference type="SMART" id="SM00829"/>
    </source>
</evidence>
<dbReference type="PANTHER" id="PTHR11695">
    <property type="entry name" value="ALCOHOL DEHYDROGENASE RELATED"/>
    <property type="match status" value="1"/>
</dbReference>
<dbReference type="SUPFAM" id="SSF50129">
    <property type="entry name" value="GroES-like"/>
    <property type="match status" value="1"/>
</dbReference>
<dbReference type="GO" id="GO:0005739">
    <property type="term" value="C:mitochondrion"/>
    <property type="evidence" value="ECO:0007669"/>
    <property type="project" value="TreeGrafter"/>
</dbReference>
<dbReference type="InterPro" id="IPR011032">
    <property type="entry name" value="GroES-like_sf"/>
</dbReference>
<dbReference type="InterPro" id="IPR020843">
    <property type="entry name" value="ER"/>
</dbReference>
<evidence type="ECO:0000313" key="2">
    <source>
        <dbReference type="EMBL" id="KAI1708248.1"/>
    </source>
</evidence>
<accession>A0AAD4R444</accession>
<proteinExistence type="predicted"/>
<organism evidence="2 3">
    <name type="scientific">Ditylenchus destructor</name>
    <dbReference type="NCBI Taxonomy" id="166010"/>
    <lineage>
        <taxon>Eukaryota</taxon>
        <taxon>Metazoa</taxon>
        <taxon>Ecdysozoa</taxon>
        <taxon>Nematoda</taxon>
        <taxon>Chromadorea</taxon>
        <taxon>Rhabditida</taxon>
        <taxon>Tylenchina</taxon>
        <taxon>Tylenchomorpha</taxon>
        <taxon>Sphaerularioidea</taxon>
        <taxon>Anguinidae</taxon>
        <taxon>Anguininae</taxon>
        <taxon>Ditylenchus</taxon>
    </lineage>
</organism>
<dbReference type="Pfam" id="PF08240">
    <property type="entry name" value="ADH_N"/>
    <property type="match status" value="1"/>
</dbReference>
<evidence type="ECO:0000313" key="3">
    <source>
        <dbReference type="Proteomes" id="UP001201812"/>
    </source>
</evidence>
<dbReference type="EMBL" id="JAKKPZ010000036">
    <property type="protein sequence ID" value="KAI1708248.1"/>
    <property type="molecule type" value="Genomic_DNA"/>
</dbReference>
<dbReference type="SUPFAM" id="SSF51735">
    <property type="entry name" value="NAD(P)-binding Rossmann-fold domains"/>
    <property type="match status" value="1"/>
</dbReference>
<dbReference type="AlphaFoldDB" id="A0AAD4R444"/>
<sequence length="380" mass="41793">MDPIYSQLFFTTLTKRLQAMYKLCTITNYILNYIISGEMHSKRALKVFSAHLKQMSRDFTQAMPGSLGEAAIPKTVAVEGMMDAWVTEVFKTPPARRQIEVPRISRPDQVLVKVKASSINPLDPQMTNGYGNELLSNWAQLENNSWNPLTFFTSQKSDRLPIITGRDFSGEIVQVGSKVRDYLPGDEIIGVVPAHWQGSHAEYCLAPLHGIARKPISVGHVEACAYAYTACTAWSALVTIARINKNNAHNTRVLIHGGSGGVGSTAIQLLKAWGVPKIVATCSAKNSQSIEKLGAKAVDYNSPSAKDEIIAEGPYEMILDCVDSELSRVSMPLIPKLRSVLVMGLLLYNFLSFCQFIWPETDTIVPNAKIDLSSESEGSK</sequence>
<dbReference type="PANTHER" id="PTHR11695:SF294">
    <property type="entry name" value="RETICULON-4-INTERACTING PROTEIN 1, MITOCHONDRIAL"/>
    <property type="match status" value="1"/>
</dbReference>
<name>A0AAD4R444_9BILA</name>
<dbReference type="InterPro" id="IPR013154">
    <property type="entry name" value="ADH-like_N"/>
</dbReference>
<feature type="domain" description="Enoyl reductase (ER)" evidence="1">
    <location>
        <begin position="88"/>
        <end position="343"/>
    </location>
</feature>
<dbReference type="SMART" id="SM00829">
    <property type="entry name" value="PKS_ER"/>
    <property type="match status" value="1"/>
</dbReference>